<dbReference type="Gene3D" id="3.40.30.10">
    <property type="entry name" value="Glutaredoxin"/>
    <property type="match status" value="1"/>
</dbReference>
<dbReference type="SUPFAM" id="SSF52833">
    <property type="entry name" value="Thioredoxin-like"/>
    <property type="match status" value="1"/>
</dbReference>
<proteinExistence type="predicted"/>
<dbReference type="CDD" id="cd02947">
    <property type="entry name" value="TRX_family"/>
    <property type="match status" value="1"/>
</dbReference>
<dbReference type="EMBL" id="MN740199">
    <property type="protein sequence ID" value="QHT93019.1"/>
    <property type="molecule type" value="Genomic_DNA"/>
</dbReference>
<accession>A0A6C0IJM7</accession>
<feature type="domain" description="Thioredoxin" evidence="1">
    <location>
        <begin position="32"/>
        <end position="118"/>
    </location>
</feature>
<dbReference type="AlphaFoldDB" id="A0A6C0IJM7"/>
<dbReference type="Pfam" id="PF00085">
    <property type="entry name" value="Thioredoxin"/>
    <property type="match status" value="1"/>
</dbReference>
<protein>
    <recommendedName>
        <fullName evidence="1">Thioredoxin domain-containing protein</fullName>
    </recommendedName>
</protein>
<sequence length="129" mass="15082">MFSYTIHTMTLPIIHKIDNRQALLDLLPRNPGLIFIKFGAEWCAPCKLIENDLDEHIKQMSDDIQCIILDIDESFDVYAYMKSKKIVQSIPSIICYQKGNNRYVPDDVYCGSDKKELKLFFDRCKEELL</sequence>
<evidence type="ECO:0000259" key="1">
    <source>
        <dbReference type="Pfam" id="PF00085"/>
    </source>
</evidence>
<name>A0A6C0IJM7_9ZZZZ</name>
<evidence type="ECO:0000313" key="2">
    <source>
        <dbReference type="EMBL" id="QHT93019.1"/>
    </source>
</evidence>
<dbReference type="InterPro" id="IPR013766">
    <property type="entry name" value="Thioredoxin_domain"/>
</dbReference>
<reference evidence="2" key="1">
    <citation type="journal article" date="2020" name="Nature">
        <title>Giant virus diversity and host interactions through global metagenomics.</title>
        <authorList>
            <person name="Schulz F."/>
            <person name="Roux S."/>
            <person name="Paez-Espino D."/>
            <person name="Jungbluth S."/>
            <person name="Walsh D.A."/>
            <person name="Denef V.J."/>
            <person name="McMahon K.D."/>
            <person name="Konstantinidis K.T."/>
            <person name="Eloe-Fadrosh E.A."/>
            <person name="Kyrpides N.C."/>
            <person name="Woyke T."/>
        </authorList>
    </citation>
    <scope>NUCLEOTIDE SEQUENCE</scope>
    <source>
        <strain evidence="2">GVMAG-M-3300023210-19</strain>
    </source>
</reference>
<organism evidence="2">
    <name type="scientific">viral metagenome</name>
    <dbReference type="NCBI Taxonomy" id="1070528"/>
    <lineage>
        <taxon>unclassified sequences</taxon>
        <taxon>metagenomes</taxon>
        <taxon>organismal metagenomes</taxon>
    </lineage>
</organism>
<dbReference type="InterPro" id="IPR036249">
    <property type="entry name" value="Thioredoxin-like_sf"/>
</dbReference>